<evidence type="ECO:0000313" key="2">
    <source>
        <dbReference type="EMBL" id="PKT74598.1"/>
    </source>
</evidence>
<dbReference type="PANTHER" id="PTHR43433:SF5">
    <property type="entry name" value="AB HYDROLASE-1 DOMAIN-CONTAINING PROTEIN"/>
    <property type="match status" value="1"/>
</dbReference>
<protein>
    <submittedName>
        <fullName evidence="2">Alpha/beta hydrolase</fullName>
    </submittedName>
</protein>
<keyword evidence="3" id="KW-1185">Reference proteome</keyword>
<reference evidence="2 3" key="1">
    <citation type="submission" date="2017-12" db="EMBL/GenBank/DDBJ databases">
        <title>Streptomyces populusis sp. nov., a novel endophytic actinobacterium isolated from stems of Populus adenopoda Maxim.</title>
        <authorList>
            <person name="Wang Z."/>
        </authorList>
    </citation>
    <scope>NUCLEOTIDE SEQUENCE [LARGE SCALE GENOMIC DNA]</scope>
    <source>
        <strain evidence="2 3">A249</strain>
    </source>
</reference>
<dbReference type="GO" id="GO:0016787">
    <property type="term" value="F:hydrolase activity"/>
    <property type="evidence" value="ECO:0007669"/>
    <property type="project" value="UniProtKB-KW"/>
</dbReference>
<dbReference type="PRINTS" id="PR00111">
    <property type="entry name" value="ABHYDROLASE"/>
</dbReference>
<keyword evidence="2" id="KW-0378">Hydrolase</keyword>
<comment type="caution">
    <text evidence="2">The sequence shown here is derived from an EMBL/GenBank/DDBJ whole genome shotgun (WGS) entry which is preliminary data.</text>
</comment>
<dbReference type="OrthoDB" id="9785847at2"/>
<accession>A0A2I0SXC2</accession>
<dbReference type="InterPro" id="IPR029058">
    <property type="entry name" value="AB_hydrolase_fold"/>
</dbReference>
<dbReference type="SUPFAM" id="SSF53474">
    <property type="entry name" value="alpha/beta-Hydrolases"/>
    <property type="match status" value="1"/>
</dbReference>
<dbReference type="AlphaFoldDB" id="A0A2I0SXC2"/>
<proteinExistence type="predicted"/>
<dbReference type="InterPro" id="IPR000073">
    <property type="entry name" value="AB_hydrolase_1"/>
</dbReference>
<evidence type="ECO:0000259" key="1">
    <source>
        <dbReference type="Pfam" id="PF00561"/>
    </source>
</evidence>
<dbReference type="Gene3D" id="3.40.50.1820">
    <property type="entry name" value="alpha/beta hydrolase"/>
    <property type="match status" value="1"/>
</dbReference>
<dbReference type="RefSeq" id="WP_103547749.1">
    <property type="nucleotide sequence ID" value="NZ_JBHJSK010000006.1"/>
</dbReference>
<name>A0A2I0SXC2_9ACTN</name>
<dbReference type="InterPro" id="IPR050471">
    <property type="entry name" value="AB_hydrolase"/>
</dbReference>
<dbReference type="Pfam" id="PF00561">
    <property type="entry name" value="Abhydrolase_1"/>
    <property type="match status" value="1"/>
</dbReference>
<dbReference type="Proteomes" id="UP000236178">
    <property type="component" value="Unassembled WGS sequence"/>
</dbReference>
<dbReference type="EMBL" id="PJOS01000003">
    <property type="protein sequence ID" value="PKT74598.1"/>
    <property type="molecule type" value="Genomic_DNA"/>
</dbReference>
<feature type="domain" description="AB hydrolase-1" evidence="1">
    <location>
        <begin position="30"/>
        <end position="261"/>
    </location>
</feature>
<organism evidence="2 3">
    <name type="scientific">Streptomyces populi</name>
    <dbReference type="NCBI Taxonomy" id="2058924"/>
    <lineage>
        <taxon>Bacteria</taxon>
        <taxon>Bacillati</taxon>
        <taxon>Actinomycetota</taxon>
        <taxon>Actinomycetes</taxon>
        <taxon>Kitasatosporales</taxon>
        <taxon>Streptomycetaceae</taxon>
        <taxon>Streptomyces</taxon>
    </lineage>
</organism>
<dbReference type="PANTHER" id="PTHR43433">
    <property type="entry name" value="HYDROLASE, ALPHA/BETA FOLD FAMILY PROTEIN"/>
    <property type="match status" value="1"/>
</dbReference>
<sequence>MPYFTSPVDGARLHFVDYGPATGQVVVFVNSSYFGTEMWEYQMLPLADAGYRCVGFDRRGHGRSDDVWGGFDLDSLADDVDGLLRHLDLREVTLVGHSLGTAEIVRCLTRHGAGRVARLALVAGMAPGPVRSANHPEGVDPALVEAGNEAFRRDRAAFFEDGAHAFFALGLPGNDLSEAYVRSMIDRCHGATARAGAALGDLVVTLDVAPELAKLDLPALVVHGTHDESAPLELTGRRAAELLPDSTLKVYENAGHGLFATHREQLTADLMEFMAGR</sequence>
<evidence type="ECO:0000313" key="3">
    <source>
        <dbReference type="Proteomes" id="UP000236178"/>
    </source>
</evidence>
<gene>
    <name evidence="2" type="ORF">CW362_03045</name>
</gene>